<keyword evidence="6" id="KW-0999">Mitochondrion inner membrane</keyword>
<comment type="similarity">
    <text evidence="2 10">Belongs to the mitochondrial carrier (TC 2.A.29) family.</text>
</comment>
<keyword evidence="3 10" id="KW-0813">Transport</keyword>
<keyword evidence="14" id="KW-1185">Reference proteome</keyword>
<feature type="transmembrane region" description="Helical" evidence="12">
    <location>
        <begin position="330"/>
        <end position="351"/>
    </location>
</feature>
<evidence type="ECO:0000256" key="7">
    <source>
        <dbReference type="ARBA" id="ARBA00022989"/>
    </source>
</evidence>
<feature type="compositionally biased region" description="Polar residues" evidence="11">
    <location>
        <begin position="220"/>
        <end position="233"/>
    </location>
</feature>
<comment type="caution">
    <text evidence="13">The sequence shown here is derived from an EMBL/GenBank/DDBJ whole genome shotgun (WGS) entry which is preliminary data.</text>
</comment>
<evidence type="ECO:0000256" key="11">
    <source>
        <dbReference type="SAM" id="MobiDB-lite"/>
    </source>
</evidence>
<feature type="region of interest" description="Disordered" evidence="11">
    <location>
        <begin position="213"/>
        <end position="233"/>
    </location>
</feature>
<evidence type="ECO:0000256" key="8">
    <source>
        <dbReference type="ARBA" id="ARBA00023136"/>
    </source>
</evidence>
<evidence type="ECO:0000313" key="13">
    <source>
        <dbReference type="EMBL" id="KAJ5494486.1"/>
    </source>
</evidence>
<accession>A0A9X0C1K8</accession>
<evidence type="ECO:0000256" key="5">
    <source>
        <dbReference type="ARBA" id="ARBA00022737"/>
    </source>
</evidence>
<keyword evidence="7 12" id="KW-1133">Transmembrane helix</keyword>
<reference evidence="13" key="1">
    <citation type="submission" date="2022-12" db="EMBL/GenBank/DDBJ databases">
        <authorList>
            <person name="Petersen C."/>
        </authorList>
    </citation>
    <scope>NUCLEOTIDE SEQUENCE</scope>
    <source>
        <strain evidence="13">IBT 29495</strain>
    </source>
</reference>
<evidence type="ECO:0000256" key="3">
    <source>
        <dbReference type="ARBA" id="ARBA00022448"/>
    </source>
</evidence>
<keyword evidence="6" id="KW-0496">Mitochondrion</keyword>
<organism evidence="13 14">
    <name type="scientific">Penicillium fimorum</name>
    <dbReference type="NCBI Taxonomy" id="1882269"/>
    <lineage>
        <taxon>Eukaryota</taxon>
        <taxon>Fungi</taxon>
        <taxon>Dikarya</taxon>
        <taxon>Ascomycota</taxon>
        <taxon>Pezizomycotina</taxon>
        <taxon>Eurotiomycetes</taxon>
        <taxon>Eurotiomycetidae</taxon>
        <taxon>Eurotiales</taxon>
        <taxon>Aspergillaceae</taxon>
        <taxon>Penicillium</taxon>
    </lineage>
</organism>
<dbReference type="InterPro" id="IPR023395">
    <property type="entry name" value="MCP_dom_sf"/>
</dbReference>
<evidence type="ECO:0000256" key="12">
    <source>
        <dbReference type="SAM" id="Phobius"/>
    </source>
</evidence>
<evidence type="ECO:0000313" key="14">
    <source>
        <dbReference type="Proteomes" id="UP001149954"/>
    </source>
</evidence>
<feature type="repeat" description="Solcar" evidence="9">
    <location>
        <begin position="123"/>
        <end position="208"/>
    </location>
</feature>
<feature type="compositionally biased region" description="Low complexity" evidence="11">
    <location>
        <begin position="271"/>
        <end position="284"/>
    </location>
</feature>
<name>A0A9X0C1K8_9EURO</name>
<feature type="repeat" description="Solcar" evidence="9">
    <location>
        <begin position="3"/>
        <end position="87"/>
    </location>
</feature>
<evidence type="ECO:0000256" key="1">
    <source>
        <dbReference type="ARBA" id="ARBA00004141"/>
    </source>
</evidence>
<protein>
    <recommendedName>
        <fullName evidence="15">Mitochondrial thiamine pyrophosphate carrier 1</fullName>
    </recommendedName>
</protein>
<dbReference type="PANTHER" id="PTHR45667">
    <property type="entry name" value="S-ADENOSYLMETHIONINE MITOCHONDRIAL CARRIER PROTEIN"/>
    <property type="match status" value="1"/>
</dbReference>
<dbReference type="InterPro" id="IPR018108">
    <property type="entry name" value="MCP_transmembrane"/>
</dbReference>
<dbReference type="Pfam" id="PF00153">
    <property type="entry name" value="Mito_carr"/>
    <property type="match status" value="3"/>
</dbReference>
<gene>
    <name evidence="13" type="ORF">N7463_010573</name>
</gene>
<dbReference type="SUPFAM" id="SSF103506">
    <property type="entry name" value="Mitochondrial carrier"/>
    <property type="match status" value="1"/>
</dbReference>
<evidence type="ECO:0000256" key="4">
    <source>
        <dbReference type="ARBA" id="ARBA00022692"/>
    </source>
</evidence>
<dbReference type="AlphaFoldDB" id="A0A9X0C1K8"/>
<proteinExistence type="inferred from homology"/>
<evidence type="ECO:0000256" key="10">
    <source>
        <dbReference type="RuleBase" id="RU000488"/>
    </source>
</evidence>
<sequence>MYNTSSDIWVAGALAAVVVDFVAYPFDTLKTRVQSPNYEKVFKDVHTGAVQRKVLFRGLYQGVWSVVFSTIPASGAFFTTYEAVKNIMYNSSTKPPTSITGGKTAAPEGSLNSLRLPFTHSLPTPIMHGIASSAAEMVSCLMLTPAEVLKQNAQVIQGRQTNKSAMGQVLLRFRRHPWRLWSGYTALVGRNLPTTALQFPLFEYVRSRLIDRRRQRKASRSNTGRPPSEQSEQLVERAGLTGIAAAFSGTVAATVTTPIDVIKTRIMLSASDSSGSSEDQSTRSGTRGSGVVSLEAQSKIKPDKSLVSVGRDIIHYEGIRGLFKGGLIRAGWTAIALGFYLSLYEGGRFYLENRRKERDRINGKLGKQTTEGEEVI</sequence>
<keyword evidence="5" id="KW-0677">Repeat</keyword>
<dbReference type="EMBL" id="JAPWDS010000006">
    <property type="protein sequence ID" value="KAJ5494486.1"/>
    <property type="molecule type" value="Genomic_DNA"/>
</dbReference>
<dbReference type="Proteomes" id="UP001149954">
    <property type="component" value="Unassembled WGS sequence"/>
</dbReference>
<keyword evidence="4 9" id="KW-0812">Transmembrane</keyword>
<keyword evidence="8 9" id="KW-0472">Membrane</keyword>
<evidence type="ECO:0008006" key="15">
    <source>
        <dbReference type="Google" id="ProtNLM"/>
    </source>
</evidence>
<dbReference type="Gene3D" id="1.50.40.10">
    <property type="entry name" value="Mitochondrial carrier domain"/>
    <property type="match status" value="2"/>
</dbReference>
<reference evidence="13" key="2">
    <citation type="journal article" date="2023" name="IMA Fungus">
        <title>Comparative genomic study of the Penicillium genus elucidates a diverse pangenome and 15 lateral gene transfer events.</title>
        <authorList>
            <person name="Petersen C."/>
            <person name="Sorensen T."/>
            <person name="Nielsen M.R."/>
            <person name="Sondergaard T.E."/>
            <person name="Sorensen J.L."/>
            <person name="Fitzpatrick D.A."/>
            <person name="Frisvad J.C."/>
            <person name="Nielsen K.L."/>
        </authorList>
    </citation>
    <scope>NUCLEOTIDE SEQUENCE</scope>
    <source>
        <strain evidence="13">IBT 29495</strain>
    </source>
</reference>
<dbReference type="PROSITE" id="PS50920">
    <property type="entry name" value="SOLCAR"/>
    <property type="match status" value="3"/>
</dbReference>
<evidence type="ECO:0000256" key="6">
    <source>
        <dbReference type="ARBA" id="ARBA00022792"/>
    </source>
</evidence>
<feature type="region of interest" description="Disordered" evidence="11">
    <location>
        <begin position="271"/>
        <end position="296"/>
    </location>
</feature>
<dbReference type="OrthoDB" id="250329at2759"/>
<evidence type="ECO:0000256" key="2">
    <source>
        <dbReference type="ARBA" id="ARBA00006375"/>
    </source>
</evidence>
<comment type="subcellular location">
    <subcellularLocation>
        <location evidence="1">Membrane</location>
        <topology evidence="1">Multi-pass membrane protein</topology>
    </subcellularLocation>
</comment>
<feature type="repeat" description="Solcar" evidence="9">
    <location>
        <begin position="236"/>
        <end position="350"/>
    </location>
</feature>
<dbReference type="GO" id="GO:0016020">
    <property type="term" value="C:membrane"/>
    <property type="evidence" value="ECO:0007669"/>
    <property type="project" value="UniProtKB-SubCell"/>
</dbReference>
<evidence type="ECO:0000256" key="9">
    <source>
        <dbReference type="PROSITE-ProRule" id="PRU00282"/>
    </source>
</evidence>